<evidence type="ECO:0000256" key="1">
    <source>
        <dbReference type="SAM" id="MobiDB-lite"/>
    </source>
</evidence>
<evidence type="ECO:0000313" key="2">
    <source>
        <dbReference type="EMBL" id="TMW58209.1"/>
    </source>
</evidence>
<gene>
    <name evidence="2" type="ORF">Poli38472_011797</name>
</gene>
<feature type="region of interest" description="Disordered" evidence="1">
    <location>
        <begin position="176"/>
        <end position="206"/>
    </location>
</feature>
<dbReference type="Proteomes" id="UP000794436">
    <property type="component" value="Unassembled WGS sequence"/>
</dbReference>
<dbReference type="AlphaFoldDB" id="A0A8K1C7R3"/>
<protein>
    <submittedName>
        <fullName evidence="2">Uncharacterized protein</fullName>
    </submittedName>
</protein>
<sequence length="329" mass="36599">MPVAHLSRRRAVLSLTTRFCLPHEGMTELEYLSRGSAFLLDAASRPETRQASHDKMQLSDLKVLTCQHVACPWLFPKYFHEKWDWLQHVTEEFVQHSLQLLEMPSVDAKTIQQPKVLAEIPLHQQVWLHPDRDMAMLAIDEHDQARWEQIVDKWELGALVLDPAACKPGAHLRFNGHKQIGSSDDKDSEVSSVSDDASDASDGVESVGQYPKEVAGRFVGKSARGQVFAWSEEILEEGMCGGAVLDQAGHCVGLIEGIVPPFDPSANPKIELSANPTPEEREAAAAAEVTRRMQKALENHVAFIPSIEIQKFVEGKSEFILTGLALDMH</sequence>
<evidence type="ECO:0000313" key="3">
    <source>
        <dbReference type="Proteomes" id="UP000794436"/>
    </source>
</evidence>
<accession>A0A8K1C7R3</accession>
<dbReference type="EMBL" id="SPLM01000112">
    <property type="protein sequence ID" value="TMW58209.1"/>
    <property type="molecule type" value="Genomic_DNA"/>
</dbReference>
<proteinExistence type="predicted"/>
<organism evidence="2 3">
    <name type="scientific">Pythium oligandrum</name>
    <name type="common">Mycoparasitic fungus</name>
    <dbReference type="NCBI Taxonomy" id="41045"/>
    <lineage>
        <taxon>Eukaryota</taxon>
        <taxon>Sar</taxon>
        <taxon>Stramenopiles</taxon>
        <taxon>Oomycota</taxon>
        <taxon>Peronosporomycetes</taxon>
        <taxon>Pythiales</taxon>
        <taxon>Pythiaceae</taxon>
        <taxon>Pythium</taxon>
    </lineage>
</organism>
<dbReference type="InterPro" id="IPR009003">
    <property type="entry name" value="Peptidase_S1_PA"/>
</dbReference>
<reference evidence="2" key="1">
    <citation type="submission" date="2019-03" db="EMBL/GenBank/DDBJ databases">
        <title>Long read genome sequence of the mycoparasitic Pythium oligandrum ATCC 38472 isolated from sugarbeet rhizosphere.</title>
        <authorList>
            <person name="Gaulin E."/>
        </authorList>
    </citation>
    <scope>NUCLEOTIDE SEQUENCE</scope>
    <source>
        <strain evidence="2">ATCC 38472_TT</strain>
    </source>
</reference>
<feature type="compositionally biased region" description="Low complexity" evidence="1">
    <location>
        <begin position="190"/>
        <end position="206"/>
    </location>
</feature>
<dbReference type="SUPFAM" id="SSF50494">
    <property type="entry name" value="Trypsin-like serine proteases"/>
    <property type="match status" value="1"/>
</dbReference>
<keyword evidence="3" id="KW-1185">Reference proteome</keyword>
<comment type="caution">
    <text evidence="2">The sequence shown here is derived from an EMBL/GenBank/DDBJ whole genome shotgun (WGS) entry which is preliminary data.</text>
</comment>
<dbReference type="OrthoDB" id="269605at2759"/>
<name>A0A8K1C7R3_PYTOL</name>